<dbReference type="EMBL" id="SJSK01000003">
    <property type="protein sequence ID" value="TCC90295.1"/>
    <property type="molecule type" value="Genomic_DNA"/>
</dbReference>
<evidence type="ECO:0000313" key="3">
    <source>
        <dbReference type="Proteomes" id="UP000292884"/>
    </source>
</evidence>
<dbReference type="Proteomes" id="UP000292884">
    <property type="component" value="Unassembled WGS sequence"/>
</dbReference>
<sequence length="256" mass="29370">MMNKSIIILVLAFVTVSLKAQNVFVTSAKITYEKKLNLQRQMADNKWLSDDAKDKMKKYVTTLWDYNFNETTSSYKAQKKDTNASDMMFAFSSGQNTSEMYTDLAKSKRIIKKSIMGEDYILPDTIPNLDWKIMNDVRKIAGYDCRKAIAVINDSVYVVAFYTDEILLKGGPEGFTGLPGMILGLAIPRYNTTWFATKVESVNVPIYAISEPAKGKRADNEKEFKKLIEMYTRYDDKKNPRKIEDIKKNLYGFLLQ</sequence>
<evidence type="ECO:0000313" key="2">
    <source>
        <dbReference type="EMBL" id="TCC90295.1"/>
    </source>
</evidence>
<feature type="chain" id="PRO_5020872945" evidence="1">
    <location>
        <begin position="21"/>
        <end position="256"/>
    </location>
</feature>
<keyword evidence="3" id="KW-1185">Reference proteome</keyword>
<proteinExistence type="predicted"/>
<reference evidence="2 3" key="1">
    <citation type="submission" date="2019-02" db="EMBL/GenBank/DDBJ databases">
        <title>Pedobacter sp. RP-1-13 sp. nov., isolated from Arctic soil.</title>
        <authorList>
            <person name="Dahal R.H."/>
        </authorList>
    </citation>
    <scope>NUCLEOTIDE SEQUENCE [LARGE SCALE GENOMIC DNA]</scope>
    <source>
        <strain evidence="2 3">RP-1-13</strain>
    </source>
</reference>
<accession>A0A4R0MTC2</accession>
<evidence type="ECO:0000256" key="1">
    <source>
        <dbReference type="SAM" id="SignalP"/>
    </source>
</evidence>
<protein>
    <submittedName>
        <fullName evidence="2">GLPGLI family protein</fullName>
    </submittedName>
</protein>
<keyword evidence="1" id="KW-0732">Signal</keyword>
<name>A0A4R0MTC2_9SPHI</name>
<dbReference type="AlphaFoldDB" id="A0A4R0MTC2"/>
<gene>
    <name evidence="2" type="ORF">EZ428_13535</name>
</gene>
<organism evidence="2 3">
    <name type="scientific">Pedobacter frigiditerrae</name>
    <dbReference type="NCBI Taxonomy" id="2530452"/>
    <lineage>
        <taxon>Bacteria</taxon>
        <taxon>Pseudomonadati</taxon>
        <taxon>Bacteroidota</taxon>
        <taxon>Sphingobacteriia</taxon>
        <taxon>Sphingobacteriales</taxon>
        <taxon>Sphingobacteriaceae</taxon>
        <taxon>Pedobacter</taxon>
    </lineage>
</organism>
<dbReference type="Pfam" id="PF22252">
    <property type="entry name" value="PNGase_F-II_N"/>
    <property type="match status" value="1"/>
</dbReference>
<feature type="signal peptide" evidence="1">
    <location>
        <begin position="1"/>
        <end position="20"/>
    </location>
</feature>
<dbReference type="NCBIfam" id="TIGR01200">
    <property type="entry name" value="GLPGLI"/>
    <property type="match status" value="1"/>
</dbReference>
<dbReference type="OrthoDB" id="1440774at2"/>
<dbReference type="InterPro" id="IPR005901">
    <property type="entry name" value="GLPGLI"/>
</dbReference>
<comment type="caution">
    <text evidence="2">The sequence shown here is derived from an EMBL/GenBank/DDBJ whole genome shotgun (WGS) entry which is preliminary data.</text>
</comment>